<comment type="caution">
    <text evidence="1">The sequence shown here is derived from an EMBL/GenBank/DDBJ whole genome shotgun (WGS) entry which is preliminary data.</text>
</comment>
<reference evidence="1 2" key="1">
    <citation type="submission" date="2016-08" db="EMBL/GenBank/DDBJ databases">
        <authorList>
            <person name="Seilhamer J.J."/>
        </authorList>
    </citation>
    <scope>NUCLEOTIDE SEQUENCE [LARGE SCALE GENOMIC DNA]</scope>
    <source>
        <strain evidence="1 2">KH-18-2</strain>
    </source>
</reference>
<dbReference type="Pfam" id="PF14354">
    <property type="entry name" value="Lar_restr_allev"/>
    <property type="match status" value="1"/>
</dbReference>
<dbReference type="RefSeq" id="WP_103469964.1">
    <property type="nucleotide sequence ID" value="NZ_MING01000083.1"/>
</dbReference>
<organism evidence="1 2">
    <name type="scientific">Pseudomonas putida</name>
    <name type="common">Arthrobacter siderocapsulatus</name>
    <dbReference type="NCBI Taxonomy" id="303"/>
    <lineage>
        <taxon>Bacteria</taxon>
        <taxon>Pseudomonadati</taxon>
        <taxon>Pseudomonadota</taxon>
        <taxon>Gammaproteobacteria</taxon>
        <taxon>Pseudomonadales</taxon>
        <taxon>Pseudomonadaceae</taxon>
        <taxon>Pseudomonas</taxon>
    </lineage>
</organism>
<evidence type="ECO:0000313" key="2">
    <source>
        <dbReference type="Proteomes" id="UP000237378"/>
    </source>
</evidence>
<protein>
    <recommendedName>
        <fullName evidence="3">Restriction alleviation protein Lar</fullName>
    </recommendedName>
</protein>
<evidence type="ECO:0000313" key="1">
    <source>
        <dbReference type="EMBL" id="POG03488.1"/>
    </source>
</evidence>
<evidence type="ECO:0008006" key="3">
    <source>
        <dbReference type="Google" id="ProtNLM"/>
    </source>
</evidence>
<sequence>MIEPIKMAPCPFCEGPPCITAKDEAGTEISEGHTFDPSDEFPMVSAHVWCHDCGAQGPNIDTLTLGTFEHLYDLQVADVMRIAVESWNNRHAKARACYDAGDQKGLNLWPRRDT</sequence>
<dbReference type="AlphaFoldDB" id="A0A2S3WPX0"/>
<gene>
    <name evidence="1" type="ORF">BGP82_19650</name>
</gene>
<dbReference type="Proteomes" id="UP000237378">
    <property type="component" value="Unassembled WGS sequence"/>
</dbReference>
<accession>A0A2S3WPX0</accession>
<proteinExistence type="predicted"/>
<dbReference type="EMBL" id="MING01000083">
    <property type="protein sequence ID" value="POG03488.1"/>
    <property type="molecule type" value="Genomic_DNA"/>
</dbReference>
<reference evidence="1 2" key="2">
    <citation type="submission" date="2018-03" db="EMBL/GenBank/DDBJ databases">
        <title>Draft genome of Pseudomonas putida strain KH-18-2.</title>
        <authorList>
            <person name="Yoshizawa S."/>
            <person name="Khan N.H."/>
            <person name="Nishimura M."/>
            <person name="Chiura H.X."/>
            <person name="Ogura Y."/>
            <person name="Hayashi T."/>
            <person name="Kogure K."/>
        </authorList>
    </citation>
    <scope>NUCLEOTIDE SEQUENCE [LARGE SCALE GENOMIC DNA]</scope>
    <source>
        <strain evidence="1 2">KH-18-2</strain>
    </source>
</reference>
<name>A0A2S3WPX0_PSEPU</name>